<protein>
    <submittedName>
        <fullName evidence="1">Uncharacterized protein</fullName>
    </submittedName>
</protein>
<reference evidence="1" key="1">
    <citation type="journal article" date="2021" name="Proc. Natl. Acad. Sci. U.S.A.">
        <title>A Catalog of Tens of Thousands of Viruses from Human Metagenomes Reveals Hidden Associations with Chronic Diseases.</title>
        <authorList>
            <person name="Tisza M.J."/>
            <person name="Buck C.B."/>
        </authorList>
    </citation>
    <scope>NUCLEOTIDE SEQUENCE</scope>
    <source>
        <strain evidence="1">CtGa111</strain>
    </source>
</reference>
<organism evidence="1">
    <name type="scientific">Siphoviridae sp. ctGa111</name>
    <dbReference type="NCBI Taxonomy" id="2825413"/>
    <lineage>
        <taxon>Viruses</taxon>
        <taxon>Duplodnaviria</taxon>
        <taxon>Heunggongvirae</taxon>
        <taxon>Uroviricota</taxon>
        <taxon>Caudoviricetes</taxon>
    </lineage>
</organism>
<evidence type="ECO:0000313" key="1">
    <source>
        <dbReference type="EMBL" id="DAG04906.1"/>
    </source>
</evidence>
<sequence length="64" mass="7896">MYYHLEYSVRHFMYGDTYRGHEIYPTKELRDAELNWMKTCYSKPTELVYTTYETETLDEDKIII</sequence>
<proteinExistence type="predicted"/>
<dbReference type="EMBL" id="BK016245">
    <property type="protein sequence ID" value="DAG04906.1"/>
    <property type="molecule type" value="Genomic_DNA"/>
</dbReference>
<accession>A0A8S5VDQ9</accession>
<name>A0A8S5VDQ9_9CAUD</name>